<reference evidence="1 2" key="1">
    <citation type="journal article" date="2021" name="Commun. Biol.">
        <title>The genome of Shorea leprosula (Dipterocarpaceae) highlights the ecological relevance of drought in aseasonal tropical rainforests.</title>
        <authorList>
            <person name="Ng K.K.S."/>
            <person name="Kobayashi M.J."/>
            <person name="Fawcett J.A."/>
            <person name="Hatakeyama M."/>
            <person name="Paape T."/>
            <person name="Ng C.H."/>
            <person name="Ang C.C."/>
            <person name="Tnah L.H."/>
            <person name="Lee C.T."/>
            <person name="Nishiyama T."/>
            <person name="Sese J."/>
            <person name="O'Brien M.J."/>
            <person name="Copetti D."/>
            <person name="Mohd Noor M.I."/>
            <person name="Ong R.C."/>
            <person name="Putra M."/>
            <person name="Sireger I.Z."/>
            <person name="Indrioko S."/>
            <person name="Kosugi Y."/>
            <person name="Izuno A."/>
            <person name="Isagi Y."/>
            <person name="Lee S.L."/>
            <person name="Shimizu K.K."/>
        </authorList>
    </citation>
    <scope>NUCLEOTIDE SEQUENCE [LARGE SCALE GENOMIC DNA]</scope>
    <source>
        <strain evidence="1">214</strain>
    </source>
</reference>
<accession>A0AAV5LME2</accession>
<keyword evidence="2" id="KW-1185">Reference proteome</keyword>
<protein>
    <submittedName>
        <fullName evidence="1">Uncharacterized protein</fullName>
    </submittedName>
</protein>
<gene>
    <name evidence="1" type="ORF">SLEP1_g46454</name>
</gene>
<name>A0AAV5LME2_9ROSI</name>
<evidence type="ECO:0000313" key="2">
    <source>
        <dbReference type="Proteomes" id="UP001054252"/>
    </source>
</evidence>
<sequence>MHFILFKSLLVPSANVSSDVIKTVFSSNFRYLEITVFGIGFHFPIVLVPSLPRSLGDHFLLNDSFSSTHSGTEALHASPFLQCFGTPAMLCQLYRSDSCFNVPLSNNVLACNSAY</sequence>
<comment type="caution">
    <text evidence="1">The sequence shown here is derived from an EMBL/GenBank/DDBJ whole genome shotgun (WGS) entry which is preliminary data.</text>
</comment>
<proteinExistence type="predicted"/>
<dbReference type="AlphaFoldDB" id="A0AAV5LME2"/>
<organism evidence="1 2">
    <name type="scientific">Rubroshorea leprosula</name>
    <dbReference type="NCBI Taxonomy" id="152421"/>
    <lineage>
        <taxon>Eukaryota</taxon>
        <taxon>Viridiplantae</taxon>
        <taxon>Streptophyta</taxon>
        <taxon>Embryophyta</taxon>
        <taxon>Tracheophyta</taxon>
        <taxon>Spermatophyta</taxon>
        <taxon>Magnoliopsida</taxon>
        <taxon>eudicotyledons</taxon>
        <taxon>Gunneridae</taxon>
        <taxon>Pentapetalae</taxon>
        <taxon>rosids</taxon>
        <taxon>malvids</taxon>
        <taxon>Malvales</taxon>
        <taxon>Dipterocarpaceae</taxon>
        <taxon>Rubroshorea</taxon>
    </lineage>
</organism>
<dbReference type="EMBL" id="BPVZ01000129">
    <property type="protein sequence ID" value="GKV38556.1"/>
    <property type="molecule type" value="Genomic_DNA"/>
</dbReference>
<dbReference type="Proteomes" id="UP001054252">
    <property type="component" value="Unassembled WGS sequence"/>
</dbReference>
<evidence type="ECO:0000313" key="1">
    <source>
        <dbReference type="EMBL" id="GKV38556.1"/>
    </source>
</evidence>